<dbReference type="InterPro" id="IPR041712">
    <property type="entry name" value="DHPS-like_MBL-fold"/>
</dbReference>
<dbReference type="CDD" id="cd07713">
    <property type="entry name" value="DHPS-like_MBL-fold"/>
    <property type="match status" value="1"/>
</dbReference>
<evidence type="ECO:0000313" key="2">
    <source>
        <dbReference type="EMBL" id="GAG87562.1"/>
    </source>
</evidence>
<comment type="caution">
    <text evidence="2">The sequence shown here is derived from an EMBL/GenBank/DDBJ whole genome shotgun (WGS) entry which is preliminary data.</text>
</comment>
<feature type="non-terminal residue" evidence="2">
    <location>
        <position position="1"/>
    </location>
</feature>
<evidence type="ECO:0000259" key="1">
    <source>
        <dbReference type="Pfam" id="PF00753"/>
    </source>
</evidence>
<protein>
    <recommendedName>
        <fullName evidence="1">Metallo-beta-lactamase domain-containing protein</fullName>
    </recommendedName>
</protein>
<dbReference type="PANTHER" id="PTHR13754:SF18">
    <property type="entry name" value="7,8-DIHYDROPTERIN-6-METHYL-4-(BETA-D-RIBOFURANOSYL)-AMINOBENZENE-5'-PHOSPHATE SYNTHASE"/>
    <property type="match status" value="1"/>
</dbReference>
<dbReference type="InterPro" id="IPR036866">
    <property type="entry name" value="RibonucZ/Hydroxyglut_hydro"/>
</dbReference>
<accession>X1C2I3</accession>
<dbReference type="InterPro" id="IPR001279">
    <property type="entry name" value="Metallo-B-lactamas"/>
</dbReference>
<dbReference type="InterPro" id="IPR052926">
    <property type="entry name" value="Metallo-beta-lactamase_dom"/>
</dbReference>
<reference evidence="2" key="1">
    <citation type="journal article" date="2014" name="Front. Microbiol.">
        <title>High frequency of phylogenetically diverse reductive dehalogenase-homologous genes in deep subseafloor sedimentary metagenomes.</title>
        <authorList>
            <person name="Kawai M."/>
            <person name="Futagami T."/>
            <person name="Toyoda A."/>
            <person name="Takaki Y."/>
            <person name="Nishi S."/>
            <person name="Hori S."/>
            <person name="Arai W."/>
            <person name="Tsubouchi T."/>
            <person name="Morono Y."/>
            <person name="Uchiyama I."/>
            <person name="Ito T."/>
            <person name="Fujiyama A."/>
            <person name="Inagaki F."/>
            <person name="Takami H."/>
        </authorList>
    </citation>
    <scope>NUCLEOTIDE SEQUENCE</scope>
    <source>
        <strain evidence="2">Expedition CK06-06</strain>
    </source>
</reference>
<gene>
    <name evidence="2" type="ORF">S01H4_24692</name>
</gene>
<dbReference type="Pfam" id="PF00753">
    <property type="entry name" value="Lactamase_B"/>
    <property type="match status" value="1"/>
</dbReference>
<name>X1C2I3_9ZZZZ</name>
<proteinExistence type="predicted"/>
<dbReference type="SUPFAM" id="SSF56281">
    <property type="entry name" value="Metallo-hydrolase/oxidoreductase"/>
    <property type="match status" value="1"/>
</dbReference>
<dbReference type="GO" id="GO:0016740">
    <property type="term" value="F:transferase activity"/>
    <property type="evidence" value="ECO:0007669"/>
    <property type="project" value="TreeGrafter"/>
</dbReference>
<dbReference type="Gene3D" id="3.60.15.10">
    <property type="entry name" value="Ribonuclease Z/Hydroxyacylglutathione hydrolase-like"/>
    <property type="match status" value="1"/>
</dbReference>
<feature type="domain" description="Metallo-beta-lactamase" evidence="1">
    <location>
        <begin position="16"/>
        <end position="93"/>
    </location>
</feature>
<dbReference type="EMBL" id="BART01011636">
    <property type="protein sequence ID" value="GAG87562.1"/>
    <property type="molecule type" value="Genomic_DNA"/>
</dbReference>
<dbReference type="AlphaFoldDB" id="X1C2I3"/>
<dbReference type="PANTHER" id="PTHR13754">
    <property type="entry name" value="METALLO-BETA-LACTAMASE SUPERFAMILY PROTEIN"/>
    <property type="match status" value="1"/>
</dbReference>
<organism evidence="2">
    <name type="scientific">marine sediment metagenome</name>
    <dbReference type="NCBI Taxonomy" id="412755"/>
    <lineage>
        <taxon>unclassified sequences</taxon>
        <taxon>metagenomes</taxon>
        <taxon>ecological metagenomes</taxon>
    </lineage>
</organism>
<sequence length="254" mass="27514">FTFLFDTSVSALALAHNMNKLDKDLTTVNMIVLSHGHLDHVGGLIESLALVGGKPPVLCHPDALVPKTLTLDDGKKYDVGIQEFFTESNLKAKTEVIISREPYVMSEGIQTTGEVPRTNSFEKLTGLLLKMTTKLNGKEDLDNVYDDLSVVFQMKDGSVVILAGCCHSGIVNTVNRAVDLTGSSKIVGIVGGLHLHDASSERLTNTIKHLKEYPLFTIAPCHCTGLRGRAALMNAFEDQFKDIGVGSVVKFTSN</sequence>